<name>A0ABV7WRX2_9GAMM</name>
<evidence type="ECO:0000313" key="1">
    <source>
        <dbReference type="EMBL" id="MFC3701044.1"/>
    </source>
</evidence>
<organism evidence="1 2">
    <name type="scientific">Reinekea marina</name>
    <dbReference type="NCBI Taxonomy" id="1310421"/>
    <lineage>
        <taxon>Bacteria</taxon>
        <taxon>Pseudomonadati</taxon>
        <taxon>Pseudomonadota</taxon>
        <taxon>Gammaproteobacteria</taxon>
        <taxon>Oceanospirillales</taxon>
        <taxon>Saccharospirillaceae</taxon>
        <taxon>Reinekea</taxon>
    </lineage>
</organism>
<keyword evidence="2" id="KW-1185">Reference proteome</keyword>
<protein>
    <submittedName>
        <fullName evidence="1">Uncharacterized protein</fullName>
    </submittedName>
</protein>
<dbReference type="RefSeq" id="WP_216000834.1">
    <property type="nucleotide sequence ID" value="NZ_JAUFQI010000001.1"/>
</dbReference>
<gene>
    <name evidence="1" type="ORF">ACFOND_05255</name>
</gene>
<comment type="caution">
    <text evidence="1">The sequence shown here is derived from an EMBL/GenBank/DDBJ whole genome shotgun (WGS) entry which is preliminary data.</text>
</comment>
<dbReference type="EMBL" id="JBHRYN010000007">
    <property type="protein sequence ID" value="MFC3701044.1"/>
    <property type="molecule type" value="Genomic_DNA"/>
</dbReference>
<accession>A0ABV7WRX2</accession>
<sequence>MKPNPFANLPVPPALVYLLHQLDAHGIGYLMYGEVSDAQMVFVDIEYQVASSLHAEDFGGQWSLVSPHFIAERALQEGAQDPISNETQMPEAAVIAYGGQEAATPEQFQALCEQVRYLRHKSPSRLVYHSNQPPNPMDIQQLIAKIKKSISQ</sequence>
<dbReference type="Proteomes" id="UP001595710">
    <property type="component" value="Unassembled WGS sequence"/>
</dbReference>
<evidence type="ECO:0000313" key="2">
    <source>
        <dbReference type="Proteomes" id="UP001595710"/>
    </source>
</evidence>
<proteinExistence type="predicted"/>
<reference evidence="2" key="1">
    <citation type="journal article" date="2019" name="Int. J. Syst. Evol. Microbiol.">
        <title>The Global Catalogue of Microorganisms (GCM) 10K type strain sequencing project: providing services to taxonomists for standard genome sequencing and annotation.</title>
        <authorList>
            <consortium name="The Broad Institute Genomics Platform"/>
            <consortium name="The Broad Institute Genome Sequencing Center for Infectious Disease"/>
            <person name="Wu L."/>
            <person name="Ma J."/>
        </authorList>
    </citation>
    <scope>NUCLEOTIDE SEQUENCE [LARGE SCALE GENOMIC DNA]</scope>
    <source>
        <strain evidence="2">CECT 8288</strain>
    </source>
</reference>